<proteinExistence type="predicted"/>
<keyword evidence="1" id="KW-0732">Signal</keyword>
<dbReference type="Pfam" id="PF14365">
    <property type="entry name" value="Neprosin_AP"/>
    <property type="match status" value="1"/>
</dbReference>
<feature type="domain" description="Neprosin PEP catalytic" evidence="2">
    <location>
        <begin position="124"/>
        <end position="380"/>
    </location>
</feature>
<evidence type="ECO:0000259" key="2">
    <source>
        <dbReference type="PROSITE" id="PS52045"/>
    </source>
</evidence>
<evidence type="ECO:0000256" key="1">
    <source>
        <dbReference type="SAM" id="SignalP"/>
    </source>
</evidence>
<dbReference type="Gramene" id="PSAT_LOCUS33093_t1">
    <property type="protein sequence ID" value="CAL5214904.1"/>
    <property type="gene ID" value="PSAT_LOCUS33093"/>
</dbReference>
<organism evidence="3 4">
    <name type="scientific">Pisum sativum</name>
    <name type="common">Garden pea</name>
    <name type="synonym">Lathyrus oleraceus</name>
    <dbReference type="NCBI Taxonomy" id="3888"/>
    <lineage>
        <taxon>Eukaryota</taxon>
        <taxon>Viridiplantae</taxon>
        <taxon>Streptophyta</taxon>
        <taxon>Embryophyta</taxon>
        <taxon>Tracheophyta</taxon>
        <taxon>Spermatophyta</taxon>
        <taxon>Magnoliopsida</taxon>
        <taxon>eudicotyledons</taxon>
        <taxon>Gunneridae</taxon>
        <taxon>Pentapetalae</taxon>
        <taxon>rosids</taxon>
        <taxon>fabids</taxon>
        <taxon>Fabales</taxon>
        <taxon>Fabaceae</taxon>
        <taxon>Papilionoideae</taxon>
        <taxon>50 kb inversion clade</taxon>
        <taxon>NPAAA clade</taxon>
        <taxon>Hologalegina</taxon>
        <taxon>IRL clade</taxon>
        <taxon>Fabeae</taxon>
        <taxon>Lathyrus</taxon>
    </lineage>
</organism>
<dbReference type="Gene3D" id="3.90.1320.10">
    <property type="entry name" value="Outer-capsid protein sigma 3, large lobe"/>
    <property type="match status" value="1"/>
</dbReference>
<dbReference type="InterPro" id="IPR004314">
    <property type="entry name" value="Neprosin"/>
</dbReference>
<reference evidence="3 4" key="1">
    <citation type="journal article" date="2022" name="Nat. Genet.">
        <title>Improved pea reference genome and pan-genome highlight genomic features and evolutionary characteristics.</title>
        <authorList>
            <person name="Yang T."/>
            <person name="Liu R."/>
            <person name="Luo Y."/>
            <person name="Hu S."/>
            <person name="Wang D."/>
            <person name="Wang C."/>
            <person name="Pandey M.K."/>
            <person name="Ge S."/>
            <person name="Xu Q."/>
            <person name="Li N."/>
            <person name="Li G."/>
            <person name="Huang Y."/>
            <person name="Saxena R.K."/>
            <person name="Ji Y."/>
            <person name="Li M."/>
            <person name="Yan X."/>
            <person name="He Y."/>
            <person name="Liu Y."/>
            <person name="Wang X."/>
            <person name="Xiang C."/>
            <person name="Varshney R.K."/>
            <person name="Ding H."/>
            <person name="Gao S."/>
            <person name="Zong X."/>
        </authorList>
    </citation>
    <scope>NUCLEOTIDE SEQUENCE [LARGE SCALE GENOMIC DNA]</scope>
    <source>
        <strain evidence="3 4">cv. Zhongwan 6</strain>
    </source>
</reference>
<dbReference type="PANTHER" id="PTHR31589:SF233">
    <property type="entry name" value="PROTEIN, PUTATIVE (DUF239)-RELATED"/>
    <property type="match status" value="1"/>
</dbReference>
<evidence type="ECO:0000313" key="3">
    <source>
        <dbReference type="EMBL" id="KAI5383515.1"/>
    </source>
</evidence>
<evidence type="ECO:0000313" key="4">
    <source>
        <dbReference type="Proteomes" id="UP001058974"/>
    </source>
</evidence>
<dbReference type="InterPro" id="IPR053168">
    <property type="entry name" value="Glutamic_endopeptidase"/>
</dbReference>
<feature type="chain" id="PRO_5039512235" description="Neprosin PEP catalytic domain-containing protein" evidence="1">
    <location>
        <begin position="21"/>
        <end position="381"/>
    </location>
</feature>
<dbReference type="Proteomes" id="UP001058974">
    <property type="component" value="Chromosome 7"/>
</dbReference>
<name>A0A9D4VIX1_PEA</name>
<keyword evidence="4" id="KW-1185">Reference proteome</keyword>
<accession>A0A9D4VIX1</accession>
<dbReference type="OrthoDB" id="1858978at2759"/>
<gene>
    <name evidence="3" type="ORF">KIW84_070773</name>
</gene>
<protein>
    <recommendedName>
        <fullName evidence="2">Neprosin PEP catalytic domain-containing protein</fullName>
    </recommendedName>
</protein>
<dbReference type="PANTHER" id="PTHR31589">
    <property type="entry name" value="PROTEIN, PUTATIVE (DUF239)-RELATED-RELATED"/>
    <property type="match status" value="1"/>
</dbReference>
<dbReference type="Gramene" id="Psat07G0077300-T3">
    <property type="protein sequence ID" value="KAI5383515.1"/>
    <property type="gene ID" value="KIW84_070773"/>
</dbReference>
<dbReference type="AlphaFoldDB" id="A0A9D4VIX1"/>
<dbReference type="InterPro" id="IPR025521">
    <property type="entry name" value="Neprosin_propep"/>
</dbReference>
<sequence length="381" mass="42835">MALVVFFVLSLCITCCKVDGRNKFQPDEENDFTQHNSIMLPVDNNFDCVDIYKQPTLQHPLLKNHNIQLSPTFAKNTAQSSSSYGEIVNGCPEGKVPIYNKTKRHQNSTNSSFKLQTNEFWKHSKSFPGYNAVTLDTTQNMIFHGAFTGIAGFNLSLQDNQYSISSIWIESGPPTELNSIKLGVGVHPSLFGDSQLRLIGSWTVDGYRKTGCYNLLCSGFVQVNKEYAFGSVISHANTIGSTSKYITFLKIKQDRSTGHWWLTIQPESIQIGYWPKELFTHLSKGASLIRFGGQTLSPPNKDSPPMGSGRLPKEKYRNSAFMEKLRIIDSEYNELDVKSKDMKPYKDTNSDCYDLMYHGYEGPVFKQAFLYGGPGGRNCDI</sequence>
<dbReference type="EMBL" id="JAMSHJ010000007">
    <property type="protein sequence ID" value="KAI5383515.1"/>
    <property type="molecule type" value="Genomic_DNA"/>
</dbReference>
<dbReference type="Pfam" id="PF03080">
    <property type="entry name" value="Neprosin"/>
    <property type="match status" value="1"/>
</dbReference>
<comment type="caution">
    <text evidence="3">The sequence shown here is derived from an EMBL/GenBank/DDBJ whole genome shotgun (WGS) entry which is preliminary data.</text>
</comment>
<feature type="signal peptide" evidence="1">
    <location>
        <begin position="1"/>
        <end position="20"/>
    </location>
</feature>
<dbReference type="PROSITE" id="PS52045">
    <property type="entry name" value="NEPROSIN_PEP_CD"/>
    <property type="match status" value="1"/>
</dbReference>